<evidence type="ECO:0000256" key="1">
    <source>
        <dbReference type="ARBA" id="ARBA00022614"/>
    </source>
</evidence>
<dbReference type="SMART" id="SM00369">
    <property type="entry name" value="LRR_TYP"/>
    <property type="match status" value="2"/>
</dbReference>
<dbReference type="InterPro" id="IPR003591">
    <property type="entry name" value="Leu-rich_rpt_typical-subtyp"/>
</dbReference>
<feature type="signal peptide" evidence="3">
    <location>
        <begin position="1"/>
        <end position="22"/>
    </location>
</feature>
<keyword evidence="1" id="KW-0433">Leucine-rich repeat</keyword>
<keyword evidence="2" id="KW-0677">Repeat</keyword>
<evidence type="ECO:0000256" key="3">
    <source>
        <dbReference type="SAM" id="SignalP"/>
    </source>
</evidence>
<organism evidence="4 5">
    <name type="scientific">Porites evermanni</name>
    <dbReference type="NCBI Taxonomy" id="104178"/>
    <lineage>
        <taxon>Eukaryota</taxon>
        <taxon>Metazoa</taxon>
        <taxon>Cnidaria</taxon>
        <taxon>Anthozoa</taxon>
        <taxon>Hexacorallia</taxon>
        <taxon>Scleractinia</taxon>
        <taxon>Fungiina</taxon>
        <taxon>Poritidae</taxon>
        <taxon>Porites</taxon>
    </lineage>
</organism>
<comment type="caution">
    <text evidence="4">The sequence shown here is derived from an EMBL/GenBank/DDBJ whole genome shotgun (WGS) entry which is preliminary data.</text>
</comment>
<feature type="non-terminal residue" evidence="4">
    <location>
        <position position="115"/>
    </location>
</feature>
<feature type="chain" id="PRO_5046137556" evidence="3">
    <location>
        <begin position="23"/>
        <end position="115"/>
    </location>
</feature>
<accession>A0ABN8LSV2</accession>
<dbReference type="EMBL" id="CALNXI010000099">
    <property type="protein sequence ID" value="CAH3018872.1"/>
    <property type="molecule type" value="Genomic_DNA"/>
</dbReference>
<dbReference type="InterPro" id="IPR050541">
    <property type="entry name" value="LRR_TM_domain-containing"/>
</dbReference>
<gene>
    <name evidence="4" type="ORF">PEVE_00045212</name>
</gene>
<dbReference type="Proteomes" id="UP001159427">
    <property type="component" value="Unassembled WGS sequence"/>
</dbReference>
<dbReference type="SUPFAM" id="SSF52058">
    <property type="entry name" value="L domain-like"/>
    <property type="match status" value="1"/>
</dbReference>
<dbReference type="InterPro" id="IPR001611">
    <property type="entry name" value="Leu-rich_rpt"/>
</dbReference>
<evidence type="ECO:0000313" key="4">
    <source>
        <dbReference type="EMBL" id="CAH3018872.1"/>
    </source>
</evidence>
<protein>
    <submittedName>
        <fullName evidence="4">Uncharacterized protein</fullName>
    </submittedName>
</protein>
<evidence type="ECO:0000313" key="5">
    <source>
        <dbReference type="Proteomes" id="UP001159427"/>
    </source>
</evidence>
<dbReference type="Pfam" id="PF13855">
    <property type="entry name" value="LRR_8"/>
    <property type="match status" value="1"/>
</dbReference>
<keyword evidence="3" id="KW-0732">Signal</keyword>
<sequence>MYVYLEMWALIHLLWLVVSSDGGQCPNDKPKNCKCTLFGKRSSFTRYIVDCMGYEHVPSGIPSNTVILNLSTNSLKSIHEDAFANLTFLKRIDLSNNQLRFIPRNTFRNLSSLAV</sequence>
<keyword evidence="5" id="KW-1185">Reference proteome</keyword>
<evidence type="ECO:0000256" key="2">
    <source>
        <dbReference type="ARBA" id="ARBA00022737"/>
    </source>
</evidence>
<dbReference type="PANTHER" id="PTHR24369">
    <property type="entry name" value="ANTIGEN BSP, PUTATIVE-RELATED"/>
    <property type="match status" value="1"/>
</dbReference>
<dbReference type="InterPro" id="IPR032675">
    <property type="entry name" value="LRR_dom_sf"/>
</dbReference>
<dbReference type="Gene3D" id="3.80.10.10">
    <property type="entry name" value="Ribonuclease Inhibitor"/>
    <property type="match status" value="1"/>
</dbReference>
<reference evidence="4 5" key="1">
    <citation type="submission" date="2022-05" db="EMBL/GenBank/DDBJ databases">
        <authorList>
            <consortium name="Genoscope - CEA"/>
            <person name="William W."/>
        </authorList>
    </citation>
    <scope>NUCLEOTIDE SEQUENCE [LARGE SCALE GENOMIC DNA]</scope>
</reference>
<dbReference type="PANTHER" id="PTHR24369:SF211">
    <property type="entry name" value="LEUCINE-RICH REPEAT-CONTAINING PROTEIN 15-LIKE"/>
    <property type="match status" value="1"/>
</dbReference>
<name>A0ABN8LSV2_9CNID</name>
<proteinExistence type="predicted"/>